<feature type="compositionally biased region" description="Low complexity" evidence="4">
    <location>
        <begin position="278"/>
        <end position="292"/>
    </location>
</feature>
<evidence type="ECO:0000256" key="3">
    <source>
        <dbReference type="ARBA" id="ARBA00035643"/>
    </source>
</evidence>
<feature type="compositionally biased region" description="Gly residues" evidence="4">
    <location>
        <begin position="268"/>
        <end position="277"/>
    </location>
</feature>
<dbReference type="InterPro" id="IPR009430">
    <property type="entry name" value="GvpL/GvpF"/>
</dbReference>
<dbReference type="PANTHER" id="PTHR36852:SF1">
    <property type="entry name" value="PROTEIN GVPL 2"/>
    <property type="match status" value="1"/>
</dbReference>
<feature type="region of interest" description="Disordered" evidence="4">
    <location>
        <begin position="128"/>
        <end position="183"/>
    </location>
</feature>
<evidence type="ECO:0000313" key="5">
    <source>
        <dbReference type="EMBL" id="NJQ01334.1"/>
    </source>
</evidence>
<feature type="compositionally biased region" description="Gly residues" evidence="4">
    <location>
        <begin position="136"/>
        <end position="152"/>
    </location>
</feature>
<keyword evidence="6" id="KW-1185">Reference proteome</keyword>
<feature type="compositionally biased region" description="Basic and acidic residues" evidence="4">
    <location>
        <begin position="174"/>
        <end position="183"/>
    </location>
</feature>
<sequence>MTTLRYVYAVVRPGGPPLPGELRGVSGAPVGTVDGGGVTAVVSPVPAEEWDEEPLRANLENLDWLERAARGHQQVVDAVAALGVALPLRLATLCRDEEGVRRMLDGDAQRFERAFGILEGRDEWGVKIFTEPDPAGGSGGGGAEAGGTGTGGPAPSRPASGRDYLRQRQAHRRSREDSSRRADTWARRVHDELVTLAEHTRLHQPQNARLSGAAGENVLNAAYLVPRDQAGPFAARVGELARDTAGLRVELTGPWAPYSFTAFATGAEEGGGTGSGSAGAAPAAGASAGERA</sequence>
<dbReference type="RefSeq" id="WP_168101945.1">
    <property type="nucleotide sequence ID" value="NZ_JAATEN010000008.1"/>
</dbReference>
<dbReference type="EMBL" id="JAATEN010000008">
    <property type="protein sequence ID" value="NJQ01334.1"/>
    <property type="molecule type" value="Genomic_DNA"/>
</dbReference>
<feature type="region of interest" description="Disordered" evidence="4">
    <location>
        <begin position="265"/>
        <end position="292"/>
    </location>
</feature>
<feature type="compositionally biased region" description="Low complexity" evidence="4">
    <location>
        <begin position="153"/>
        <end position="162"/>
    </location>
</feature>
<comment type="subcellular location">
    <subcellularLocation>
        <location evidence="2">Gas vesicle</location>
    </subcellularLocation>
</comment>
<dbReference type="Proteomes" id="UP000695264">
    <property type="component" value="Unassembled WGS sequence"/>
</dbReference>
<evidence type="ECO:0000256" key="2">
    <source>
        <dbReference type="ARBA" id="ARBA00035108"/>
    </source>
</evidence>
<organism evidence="5 6">
    <name type="scientific">Streptomyces zingiberis</name>
    <dbReference type="NCBI Taxonomy" id="2053010"/>
    <lineage>
        <taxon>Bacteria</taxon>
        <taxon>Bacillati</taxon>
        <taxon>Actinomycetota</taxon>
        <taxon>Actinomycetes</taxon>
        <taxon>Kitasatosporales</taxon>
        <taxon>Streptomycetaceae</taxon>
        <taxon>Streptomyces</taxon>
    </lineage>
</organism>
<comment type="similarity">
    <text evidence="3">Belongs to the gas vesicle GvpF/GvpL family.</text>
</comment>
<proteinExistence type="inferred from homology"/>
<protein>
    <submittedName>
        <fullName evidence="5">GvpL/GvpF family gas vesicle protein</fullName>
    </submittedName>
</protein>
<evidence type="ECO:0000313" key="6">
    <source>
        <dbReference type="Proteomes" id="UP000695264"/>
    </source>
</evidence>
<keyword evidence="1" id="KW-0304">Gas vesicle</keyword>
<accession>A0ABX1BUD3</accession>
<evidence type="ECO:0000256" key="4">
    <source>
        <dbReference type="SAM" id="MobiDB-lite"/>
    </source>
</evidence>
<dbReference type="Pfam" id="PF06386">
    <property type="entry name" value="GvpL_GvpF"/>
    <property type="match status" value="1"/>
</dbReference>
<reference evidence="5 6" key="1">
    <citation type="submission" date="2020-03" db="EMBL/GenBank/DDBJ databases">
        <title>WGS of actinomycetes isolated from Thailand.</title>
        <authorList>
            <person name="Thawai C."/>
        </authorList>
    </citation>
    <scope>NUCLEOTIDE SEQUENCE [LARGE SCALE GENOMIC DNA]</scope>
    <source>
        <strain evidence="5 6">PLAI 1-29</strain>
    </source>
</reference>
<comment type="caution">
    <text evidence="5">The sequence shown here is derived from an EMBL/GenBank/DDBJ whole genome shotgun (WGS) entry which is preliminary data.</text>
</comment>
<evidence type="ECO:0000256" key="1">
    <source>
        <dbReference type="ARBA" id="ARBA00022987"/>
    </source>
</evidence>
<name>A0ABX1BUD3_9ACTN</name>
<dbReference type="PANTHER" id="PTHR36852">
    <property type="entry name" value="PROTEIN GVPL 2"/>
    <property type="match status" value="1"/>
</dbReference>
<gene>
    <name evidence="5" type="ORF">HCK00_12545</name>
</gene>